<accession>A0A9P6XCR0</accession>
<sequence length="289" mass="32620">MKVHEITEEDFVALNVKRGHRRLIQREIATLNGIPKSQPIIVNSIPPSRVMKPTRSNSFYTMSHKDNNTGGESSSGYASIRSSSSPFSSAMMDSNAVKETNSGKTSFDEDDEENSDQSSNNGYIRKYKRHPKPDPNAPAKPPSAYVMFSNTARAQLKDHNLSFSDIAKIVGDRWKNLCAREKQLYERNAMRAKDEYMDAFNKYKQTQEYRDYQAYLTDFKSKQEEENKKIMRQRKRLKRDSPSSSSGNLADYSSNGNNSTSSGSSSDYNNNNGSNISVDYYGLSNNSIG</sequence>
<dbReference type="GO" id="GO:0010468">
    <property type="term" value="P:regulation of gene expression"/>
    <property type="evidence" value="ECO:0007669"/>
    <property type="project" value="TreeGrafter"/>
</dbReference>
<dbReference type="PANTHER" id="PTHR46040:SF3">
    <property type="entry name" value="HIGH MOBILITY GROUP PROTEIN 2"/>
    <property type="match status" value="1"/>
</dbReference>
<dbReference type="SUPFAM" id="SSF47095">
    <property type="entry name" value="HMG-box"/>
    <property type="match status" value="1"/>
</dbReference>
<evidence type="ECO:0000259" key="5">
    <source>
        <dbReference type="PROSITE" id="PS50118"/>
    </source>
</evidence>
<dbReference type="GO" id="GO:0005634">
    <property type="term" value="C:nucleus"/>
    <property type="evidence" value="ECO:0007669"/>
    <property type="project" value="UniProtKB-UniRule"/>
</dbReference>
<dbReference type="EMBL" id="JAANQT010000490">
    <property type="protein sequence ID" value="KAG1310574.1"/>
    <property type="molecule type" value="Genomic_DNA"/>
</dbReference>
<dbReference type="Pfam" id="PF00505">
    <property type="entry name" value="HMG_box"/>
    <property type="match status" value="1"/>
</dbReference>
<evidence type="ECO:0000313" key="7">
    <source>
        <dbReference type="Proteomes" id="UP000716291"/>
    </source>
</evidence>
<dbReference type="AlphaFoldDB" id="A0A9P6XCR0"/>
<keyword evidence="7" id="KW-1185">Reference proteome</keyword>
<dbReference type="InterPro" id="IPR009071">
    <property type="entry name" value="HMG_box_dom"/>
</dbReference>
<organism evidence="6 7">
    <name type="scientific">Rhizopus oryzae</name>
    <name type="common">Mucormycosis agent</name>
    <name type="synonym">Rhizopus arrhizus var. delemar</name>
    <dbReference type="NCBI Taxonomy" id="64495"/>
    <lineage>
        <taxon>Eukaryota</taxon>
        <taxon>Fungi</taxon>
        <taxon>Fungi incertae sedis</taxon>
        <taxon>Mucoromycota</taxon>
        <taxon>Mucoromycotina</taxon>
        <taxon>Mucoromycetes</taxon>
        <taxon>Mucorales</taxon>
        <taxon>Mucorineae</taxon>
        <taxon>Rhizopodaceae</taxon>
        <taxon>Rhizopus</taxon>
    </lineage>
</organism>
<proteinExistence type="predicted"/>
<evidence type="ECO:0000313" key="6">
    <source>
        <dbReference type="EMBL" id="KAG1310574.1"/>
    </source>
</evidence>
<dbReference type="SMART" id="SM00398">
    <property type="entry name" value="HMG"/>
    <property type="match status" value="1"/>
</dbReference>
<keyword evidence="2 3" id="KW-0539">Nucleus</keyword>
<evidence type="ECO:0000256" key="4">
    <source>
        <dbReference type="SAM" id="MobiDB-lite"/>
    </source>
</evidence>
<reference evidence="6" key="1">
    <citation type="journal article" date="2020" name="Microb. Genom.">
        <title>Genetic diversity of clinical and environmental Mucorales isolates obtained from an investigation of mucormycosis cases among solid organ transplant recipients.</title>
        <authorList>
            <person name="Nguyen M.H."/>
            <person name="Kaul D."/>
            <person name="Muto C."/>
            <person name="Cheng S.J."/>
            <person name="Richter R.A."/>
            <person name="Bruno V.M."/>
            <person name="Liu G."/>
            <person name="Beyhan S."/>
            <person name="Sundermann A.J."/>
            <person name="Mounaud S."/>
            <person name="Pasculle A.W."/>
            <person name="Nierman W.C."/>
            <person name="Driscoll E."/>
            <person name="Cumbie R."/>
            <person name="Clancy C.J."/>
            <person name="Dupont C.L."/>
        </authorList>
    </citation>
    <scope>NUCLEOTIDE SEQUENCE</scope>
    <source>
        <strain evidence="6">GL11</strain>
    </source>
</reference>
<dbReference type="Proteomes" id="UP000716291">
    <property type="component" value="Unassembled WGS sequence"/>
</dbReference>
<feature type="compositionally biased region" description="Low complexity" evidence="4">
    <location>
        <begin position="253"/>
        <end position="277"/>
    </location>
</feature>
<feature type="domain" description="HMG box" evidence="5">
    <location>
        <begin position="138"/>
        <end position="204"/>
    </location>
</feature>
<evidence type="ECO:0000256" key="2">
    <source>
        <dbReference type="ARBA" id="ARBA00023242"/>
    </source>
</evidence>
<gene>
    <name evidence="6" type="ORF">G6F64_004457</name>
</gene>
<name>A0A9P6XCR0_RHIOR</name>
<feature type="compositionally biased region" description="Low complexity" evidence="4">
    <location>
        <begin position="74"/>
        <end position="94"/>
    </location>
</feature>
<feature type="region of interest" description="Disordered" evidence="4">
    <location>
        <begin position="46"/>
        <end position="142"/>
    </location>
</feature>
<feature type="compositionally biased region" description="Polar residues" evidence="4">
    <location>
        <begin position="242"/>
        <end position="252"/>
    </location>
</feature>
<dbReference type="PROSITE" id="PS50118">
    <property type="entry name" value="HMG_BOX_2"/>
    <property type="match status" value="1"/>
</dbReference>
<dbReference type="Gene3D" id="1.10.30.10">
    <property type="entry name" value="High mobility group box domain"/>
    <property type="match status" value="1"/>
</dbReference>
<dbReference type="PANTHER" id="PTHR46040">
    <property type="entry name" value="HIGH MOBILITY GROUP PROTEIN 2"/>
    <property type="match status" value="1"/>
</dbReference>
<feature type="region of interest" description="Disordered" evidence="4">
    <location>
        <begin position="225"/>
        <end position="289"/>
    </location>
</feature>
<dbReference type="InterPro" id="IPR036910">
    <property type="entry name" value="HMG_box_dom_sf"/>
</dbReference>
<keyword evidence="1 3" id="KW-0238">DNA-binding</keyword>
<dbReference type="InterPro" id="IPR051965">
    <property type="entry name" value="ChromReg_NeuronalGeneExpr"/>
</dbReference>
<evidence type="ECO:0000256" key="1">
    <source>
        <dbReference type="ARBA" id="ARBA00023125"/>
    </source>
</evidence>
<feature type="DNA-binding region" description="HMG box" evidence="3">
    <location>
        <begin position="138"/>
        <end position="204"/>
    </location>
</feature>
<comment type="caution">
    <text evidence="6">The sequence shown here is derived from an EMBL/GenBank/DDBJ whole genome shotgun (WGS) entry which is preliminary data.</text>
</comment>
<protein>
    <recommendedName>
        <fullName evidence="5">HMG box domain-containing protein</fullName>
    </recommendedName>
</protein>
<dbReference type="GO" id="GO:0003677">
    <property type="term" value="F:DNA binding"/>
    <property type="evidence" value="ECO:0007669"/>
    <property type="project" value="UniProtKB-UniRule"/>
</dbReference>
<evidence type="ECO:0000256" key="3">
    <source>
        <dbReference type="PROSITE-ProRule" id="PRU00267"/>
    </source>
</evidence>